<dbReference type="RefSeq" id="WP_141917379.1">
    <property type="nucleotide sequence ID" value="NZ_BAAAYS010000025.1"/>
</dbReference>
<feature type="domain" description="N-acetyltransferase" evidence="4">
    <location>
        <begin position="13"/>
        <end position="184"/>
    </location>
</feature>
<evidence type="ECO:0000256" key="3">
    <source>
        <dbReference type="ARBA" id="ARBA00038502"/>
    </source>
</evidence>
<dbReference type="AlphaFoldDB" id="A0A543HYB9"/>
<dbReference type="Gene3D" id="3.40.630.30">
    <property type="match status" value="1"/>
</dbReference>
<reference evidence="5 6" key="1">
    <citation type="submission" date="2019-06" db="EMBL/GenBank/DDBJ databases">
        <title>Sequencing the genomes of 1000 actinobacteria strains.</title>
        <authorList>
            <person name="Klenk H.-P."/>
        </authorList>
    </citation>
    <scope>NUCLEOTIDE SEQUENCE [LARGE SCALE GENOMIC DNA]</scope>
    <source>
        <strain evidence="5 6">DSM 18031</strain>
    </source>
</reference>
<dbReference type="PANTHER" id="PTHR43792:SF8">
    <property type="entry name" value="[RIBOSOMAL PROTEIN US5]-ALANINE N-ACETYLTRANSFERASE"/>
    <property type="match status" value="1"/>
</dbReference>
<protein>
    <submittedName>
        <fullName evidence="5">Ribosomal-protein-alanine N-acetyltransferase</fullName>
    </submittedName>
</protein>
<dbReference type="OrthoDB" id="5242221at2"/>
<organism evidence="5 6">
    <name type="scientific">Klugiella xanthotipulae</name>
    <dbReference type="NCBI Taxonomy" id="244735"/>
    <lineage>
        <taxon>Bacteria</taxon>
        <taxon>Bacillati</taxon>
        <taxon>Actinomycetota</taxon>
        <taxon>Actinomycetes</taxon>
        <taxon>Micrococcales</taxon>
        <taxon>Microbacteriaceae</taxon>
        <taxon>Klugiella</taxon>
    </lineage>
</organism>
<dbReference type="Proteomes" id="UP000318331">
    <property type="component" value="Unassembled WGS sequence"/>
</dbReference>
<gene>
    <name evidence="5" type="ORF">FB466_1603</name>
</gene>
<dbReference type="InterPro" id="IPR016181">
    <property type="entry name" value="Acyl_CoA_acyltransferase"/>
</dbReference>
<sequence length="204" mass="22611">MAELAPTLEHGDVTVRPIRLRDARELESILLANRHWLQKWEASLPGVAGPLVGQYSVRQSVRNLQANARTGQGMPYLIEYRGRLAGQLSVSGITGGSLASASLGYWVAEEFAGLGITPTAVALVTDYFFSGRGLHRMEICIRPENGPSLRVVEKLRFRYEGLRERYIHIDGEWRDHKCFALVAEEVPAGVLARWLVGRESGTPS</sequence>
<dbReference type="EMBL" id="VFPN01000002">
    <property type="protein sequence ID" value="TQM63342.1"/>
    <property type="molecule type" value="Genomic_DNA"/>
</dbReference>
<dbReference type="SUPFAM" id="SSF55729">
    <property type="entry name" value="Acyl-CoA N-acyltransferases (Nat)"/>
    <property type="match status" value="1"/>
</dbReference>
<dbReference type="Pfam" id="PF13302">
    <property type="entry name" value="Acetyltransf_3"/>
    <property type="match status" value="1"/>
</dbReference>
<keyword evidence="6" id="KW-1185">Reference proteome</keyword>
<evidence type="ECO:0000313" key="5">
    <source>
        <dbReference type="EMBL" id="TQM63342.1"/>
    </source>
</evidence>
<dbReference type="GO" id="GO:0008999">
    <property type="term" value="F:protein-N-terminal-alanine acetyltransferase activity"/>
    <property type="evidence" value="ECO:0007669"/>
    <property type="project" value="TreeGrafter"/>
</dbReference>
<keyword evidence="1 5" id="KW-0808">Transferase</keyword>
<dbReference type="PROSITE" id="PS51186">
    <property type="entry name" value="GNAT"/>
    <property type="match status" value="1"/>
</dbReference>
<accession>A0A543HYB9</accession>
<evidence type="ECO:0000313" key="6">
    <source>
        <dbReference type="Proteomes" id="UP000318331"/>
    </source>
</evidence>
<dbReference type="GO" id="GO:0005737">
    <property type="term" value="C:cytoplasm"/>
    <property type="evidence" value="ECO:0007669"/>
    <property type="project" value="TreeGrafter"/>
</dbReference>
<comment type="caution">
    <text evidence="5">The sequence shown here is derived from an EMBL/GenBank/DDBJ whole genome shotgun (WGS) entry which is preliminary data.</text>
</comment>
<dbReference type="PANTHER" id="PTHR43792">
    <property type="entry name" value="GNAT FAMILY, PUTATIVE (AFU_ORTHOLOGUE AFUA_3G00765)-RELATED-RELATED"/>
    <property type="match status" value="1"/>
</dbReference>
<evidence type="ECO:0000259" key="4">
    <source>
        <dbReference type="PROSITE" id="PS51186"/>
    </source>
</evidence>
<proteinExistence type="inferred from homology"/>
<keyword evidence="2" id="KW-0012">Acyltransferase</keyword>
<dbReference type="InterPro" id="IPR051531">
    <property type="entry name" value="N-acetyltransferase"/>
</dbReference>
<dbReference type="InterPro" id="IPR000182">
    <property type="entry name" value="GNAT_dom"/>
</dbReference>
<evidence type="ECO:0000256" key="1">
    <source>
        <dbReference type="ARBA" id="ARBA00022679"/>
    </source>
</evidence>
<comment type="similarity">
    <text evidence="3">Belongs to the acetyltransferase family. RimJ subfamily.</text>
</comment>
<evidence type="ECO:0000256" key="2">
    <source>
        <dbReference type="ARBA" id="ARBA00023315"/>
    </source>
</evidence>
<name>A0A543HYB9_9MICO</name>